<feature type="domain" description="NOT2/NOT3/NOT5 C-terminal" evidence="5">
    <location>
        <begin position="331"/>
        <end position="442"/>
    </location>
</feature>
<evidence type="ECO:0000259" key="5">
    <source>
        <dbReference type="Pfam" id="PF04153"/>
    </source>
</evidence>
<keyword evidence="7" id="KW-1185">Reference proteome</keyword>
<dbReference type="Gene3D" id="2.30.30.1020">
    <property type="entry name" value="CCR4-NOT complex subunit 2/3/5, C-terminal domain"/>
    <property type="match status" value="1"/>
</dbReference>
<feature type="compositionally biased region" description="Basic and acidic residues" evidence="4">
    <location>
        <begin position="223"/>
        <end position="236"/>
    </location>
</feature>
<organism evidence="6 7">
    <name type="scientific">Neoarthrinium moseri</name>
    <dbReference type="NCBI Taxonomy" id="1658444"/>
    <lineage>
        <taxon>Eukaryota</taxon>
        <taxon>Fungi</taxon>
        <taxon>Dikarya</taxon>
        <taxon>Ascomycota</taxon>
        <taxon>Pezizomycotina</taxon>
        <taxon>Sordariomycetes</taxon>
        <taxon>Xylariomycetidae</taxon>
        <taxon>Amphisphaeriales</taxon>
        <taxon>Apiosporaceae</taxon>
        <taxon>Neoarthrinium</taxon>
    </lineage>
</organism>
<feature type="region of interest" description="Disordered" evidence="4">
    <location>
        <begin position="1"/>
        <end position="284"/>
    </location>
</feature>
<feature type="region of interest" description="Disordered" evidence="4">
    <location>
        <begin position="448"/>
        <end position="493"/>
    </location>
</feature>
<feature type="compositionally biased region" description="Low complexity" evidence="4">
    <location>
        <begin position="179"/>
        <end position="197"/>
    </location>
</feature>
<evidence type="ECO:0000256" key="4">
    <source>
        <dbReference type="SAM" id="MobiDB-lite"/>
    </source>
</evidence>
<dbReference type="Pfam" id="PF04153">
    <property type="entry name" value="NOT2_3_5_C"/>
    <property type="match status" value="1"/>
</dbReference>
<name>A0A9P9WS61_9PEZI</name>
<dbReference type="GO" id="GO:0000289">
    <property type="term" value="P:nuclear-transcribed mRNA poly(A) tail shortening"/>
    <property type="evidence" value="ECO:0007669"/>
    <property type="project" value="UniProtKB-ARBA"/>
</dbReference>
<feature type="compositionally biased region" description="Basic and acidic residues" evidence="4">
    <location>
        <begin position="473"/>
        <end position="493"/>
    </location>
</feature>
<feature type="compositionally biased region" description="Low complexity" evidence="4">
    <location>
        <begin position="109"/>
        <end position="132"/>
    </location>
</feature>
<feature type="compositionally biased region" description="Basic residues" evidence="4">
    <location>
        <begin position="13"/>
        <end position="24"/>
    </location>
</feature>
<keyword evidence="2" id="KW-0805">Transcription regulation</keyword>
<dbReference type="InterPro" id="IPR007282">
    <property type="entry name" value="NOT2/3/5_C"/>
</dbReference>
<feature type="compositionally biased region" description="Polar residues" evidence="4">
    <location>
        <begin position="25"/>
        <end position="43"/>
    </location>
</feature>
<dbReference type="GO" id="GO:0030015">
    <property type="term" value="C:CCR4-NOT core complex"/>
    <property type="evidence" value="ECO:0007669"/>
    <property type="project" value="InterPro"/>
</dbReference>
<dbReference type="InterPro" id="IPR040168">
    <property type="entry name" value="Not2/3/5"/>
</dbReference>
<proteinExistence type="inferred from homology"/>
<dbReference type="PANTHER" id="PTHR23326">
    <property type="entry name" value="CCR4 NOT-RELATED"/>
    <property type="match status" value="1"/>
</dbReference>
<evidence type="ECO:0000313" key="6">
    <source>
        <dbReference type="EMBL" id="KAI1877448.1"/>
    </source>
</evidence>
<feature type="compositionally biased region" description="Polar residues" evidence="4">
    <location>
        <begin position="238"/>
        <end position="253"/>
    </location>
</feature>
<keyword evidence="3" id="KW-0804">Transcription</keyword>
<comment type="similarity">
    <text evidence="1">Belongs to the CNOT2/3/5 family.</text>
</comment>
<dbReference type="GO" id="GO:0006355">
    <property type="term" value="P:regulation of DNA-templated transcription"/>
    <property type="evidence" value="ECO:0007669"/>
    <property type="project" value="InterPro"/>
</dbReference>
<feature type="compositionally biased region" description="Polar residues" evidence="4">
    <location>
        <begin position="84"/>
        <end position="108"/>
    </location>
</feature>
<dbReference type="InterPro" id="IPR038635">
    <property type="entry name" value="CCR4-NOT_su2/3/5_C_sf"/>
</dbReference>
<dbReference type="AlphaFoldDB" id="A0A9P9WS61"/>
<dbReference type="Proteomes" id="UP000829685">
    <property type="component" value="Unassembled WGS sequence"/>
</dbReference>
<evidence type="ECO:0000256" key="2">
    <source>
        <dbReference type="ARBA" id="ARBA00023015"/>
    </source>
</evidence>
<evidence type="ECO:0000256" key="3">
    <source>
        <dbReference type="ARBA" id="ARBA00023163"/>
    </source>
</evidence>
<comment type="caution">
    <text evidence="6">The sequence shown here is derived from an EMBL/GenBank/DDBJ whole genome shotgun (WGS) entry which is preliminary data.</text>
</comment>
<gene>
    <name evidence="6" type="ORF">JX265_003456</name>
</gene>
<sequence>MASGADEAEALSRKKLRLVKRNQKTSHQQSVPGADTSTDSSTGRAYATVAKGEFPSLSNNSQLSSGGQASLWSSAGSRNMAPIQRNQPTPLSSQQGQQDDLFSSSRLASQQGSFRFGSQSSTGQSSQPQPGSIDDFPPLNNSNGGFRNGNGDIGQERGSSLMSTLGFGAQPSPAPSLSGNRAGNPGNGLLNALNNHAADARSPDAGAPGSSRPQDIRSAIGSDEPRQKPPGFRDDSAASPSSTQDPATQSSEARNALGAIGNDLSLGKGRDETDSQAGLDPLAGMSPLDKWGIKGLRTLMNNYPDYSSAVTGVDPNQLGLNLQSSEPISTQIYSLFNDAPPRPAIPAFRLPECYSVTNVQPLENKIQSFNEETLMWIFYSCPGDVKQHLAAAELNNRNWRWHKRLQIWLTKDDQMAPRSLSPQHEQGYYIIWDTNNWTKVREAYHSRSASQFRGQDGSKGEPQSSEAEPWPKSQERPGGQRDSENMDKCKGNA</sequence>
<feature type="compositionally biased region" description="Low complexity" evidence="4">
    <location>
        <begin position="56"/>
        <end position="77"/>
    </location>
</feature>
<evidence type="ECO:0000256" key="1">
    <source>
        <dbReference type="ARBA" id="ARBA00007682"/>
    </source>
</evidence>
<evidence type="ECO:0000313" key="7">
    <source>
        <dbReference type="Proteomes" id="UP000829685"/>
    </source>
</evidence>
<protein>
    <recommendedName>
        <fullName evidence="5">NOT2/NOT3/NOT5 C-terminal domain-containing protein</fullName>
    </recommendedName>
</protein>
<reference evidence="6" key="1">
    <citation type="submission" date="2021-03" db="EMBL/GenBank/DDBJ databases">
        <title>Revisited historic fungal species revealed as producer of novel bioactive compounds through whole genome sequencing and comparative genomics.</title>
        <authorList>
            <person name="Vignolle G.A."/>
            <person name="Hochenegger N."/>
            <person name="Mach R.L."/>
            <person name="Mach-Aigner A.R."/>
            <person name="Javad Rahimi M."/>
            <person name="Salim K.A."/>
            <person name="Chan C.M."/>
            <person name="Lim L.B.L."/>
            <person name="Cai F."/>
            <person name="Druzhinina I.S."/>
            <person name="U'Ren J.M."/>
            <person name="Derntl C."/>
        </authorList>
    </citation>
    <scope>NUCLEOTIDE SEQUENCE</scope>
    <source>
        <strain evidence="6">TUCIM 5799</strain>
    </source>
</reference>
<accession>A0A9P9WS61</accession>
<dbReference type="EMBL" id="JAFIMR010000006">
    <property type="protein sequence ID" value="KAI1877448.1"/>
    <property type="molecule type" value="Genomic_DNA"/>
</dbReference>